<keyword evidence="1" id="KW-0812">Transmembrane</keyword>
<evidence type="ECO:0000313" key="2">
    <source>
        <dbReference type="EMBL" id="KAA8471953.1"/>
    </source>
</evidence>
<feature type="transmembrane region" description="Helical" evidence="1">
    <location>
        <begin position="49"/>
        <end position="71"/>
    </location>
</feature>
<sequence length="76" mass="8639">MKGDFMNYSFNKSDKLIPFKKNYGCSKTACRDPCSSIPIKKSKSYIVDFDFFIGIPLVFGCECWLGVWGLAPRNLT</sequence>
<name>A0A5M9GCD4_9BACI</name>
<dbReference type="Proteomes" id="UP000325411">
    <property type="component" value="Unassembled WGS sequence"/>
</dbReference>
<dbReference type="EMBL" id="VXCE01000066">
    <property type="protein sequence ID" value="KAA8471953.1"/>
    <property type="molecule type" value="Genomic_DNA"/>
</dbReference>
<dbReference type="AlphaFoldDB" id="A0A5M9GCD4"/>
<reference evidence="2 3" key="1">
    <citation type="submission" date="2019-09" db="EMBL/GenBank/DDBJ databases">
        <authorList>
            <person name="Geng P."/>
            <person name="Wan X."/>
            <person name="Zhou G."/>
            <person name="Yuan Z."/>
            <person name="Hu X."/>
        </authorList>
    </citation>
    <scope>NUCLEOTIDE SEQUENCE [LARGE SCALE GENOMIC DNA]</scope>
    <source>
        <strain evidence="2 3">EFR-4</strain>
    </source>
</reference>
<organism evidence="2 3">
    <name type="scientific">Bacillus paranthracis</name>
    <dbReference type="NCBI Taxonomy" id="2026186"/>
    <lineage>
        <taxon>Bacteria</taxon>
        <taxon>Bacillati</taxon>
        <taxon>Bacillota</taxon>
        <taxon>Bacilli</taxon>
        <taxon>Bacillales</taxon>
        <taxon>Bacillaceae</taxon>
        <taxon>Bacillus</taxon>
        <taxon>Bacillus cereus group</taxon>
    </lineage>
</organism>
<keyword evidence="1" id="KW-0472">Membrane</keyword>
<gene>
    <name evidence="2" type="ORF">FYW06_29575</name>
</gene>
<accession>A0A5M9GCD4</accession>
<evidence type="ECO:0000313" key="3">
    <source>
        <dbReference type="Proteomes" id="UP000325411"/>
    </source>
</evidence>
<protein>
    <submittedName>
        <fullName evidence="2">Uncharacterized protein</fullName>
    </submittedName>
</protein>
<evidence type="ECO:0000256" key="1">
    <source>
        <dbReference type="SAM" id="Phobius"/>
    </source>
</evidence>
<proteinExistence type="predicted"/>
<comment type="caution">
    <text evidence="2">The sequence shown here is derived from an EMBL/GenBank/DDBJ whole genome shotgun (WGS) entry which is preliminary data.</text>
</comment>
<keyword evidence="1" id="KW-1133">Transmembrane helix</keyword>